<comment type="caution">
    <text evidence="3">The sequence shown here is derived from an EMBL/GenBank/DDBJ whole genome shotgun (WGS) entry which is preliminary data.</text>
</comment>
<name>A0ABQ7CNL2_BRACR</name>
<evidence type="ECO:0000313" key="4">
    <source>
        <dbReference type="Proteomes" id="UP000266723"/>
    </source>
</evidence>
<feature type="chain" id="PRO_5045749122" evidence="2">
    <location>
        <begin position="22"/>
        <end position="70"/>
    </location>
</feature>
<evidence type="ECO:0000256" key="2">
    <source>
        <dbReference type="SAM" id="SignalP"/>
    </source>
</evidence>
<feature type="region of interest" description="Disordered" evidence="1">
    <location>
        <begin position="32"/>
        <end position="70"/>
    </location>
</feature>
<sequence>MAATHWSFGTGLYWALIRCAAEIPFTAFKAENQPRPKIGQRFKNSDRTDRTGGYGRLGGCDGEGNGRSGS</sequence>
<evidence type="ECO:0000256" key="1">
    <source>
        <dbReference type="SAM" id="MobiDB-lite"/>
    </source>
</evidence>
<keyword evidence="4" id="KW-1185">Reference proteome</keyword>
<organism evidence="3 4">
    <name type="scientific">Brassica cretica</name>
    <name type="common">Mustard</name>
    <dbReference type="NCBI Taxonomy" id="69181"/>
    <lineage>
        <taxon>Eukaryota</taxon>
        <taxon>Viridiplantae</taxon>
        <taxon>Streptophyta</taxon>
        <taxon>Embryophyta</taxon>
        <taxon>Tracheophyta</taxon>
        <taxon>Spermatophyta</taxon>
        <taxon>Magnoliopsida</taxon>
        <taxon>eudicotyledons</taxon>
        <taxon>Gunneridae</taxon>
        <taxon>Pentapetalae</taxon>
        <taxon>rosids</taxon>
        <taxon>malvids</taxon>
        <taxon>Brassicales</taxon>
        <taxon>Brassicaceae</taxon>
        <taxon>Brassiceae</taxon>
        <taxon>Brassica</taxon>
    </lineage>
</organism>
<keyword evidence="2" id="KW-0732">Signal</keyword>
<feature type="signal peptide" evidence="2">
    <location>
        <begin position="1"/>
        <end position="21"/>
    </location>
</feature>
<proteinExistence type="predicted"/>
<reference evidence="3 4" key="1">
    <citation type="journal article" date="2020" name="BMC Genomics">
        <title>Intraspecific diversification of the crop wild relative Brassica cretica Lam. using demographic model selection.</title>
        <authorList>
            <person name="Kioukis A."/>
            <person name="Michalopoulou V.A."/>
            <person name="Briers L."/>
            <person name="Pirintsos S."/>
            <person name="Studholme D.J."/>
            <person name="Pavlidis P."/>
            <person name="Sarris P.F."/>
        </authorList>
    </citation>
    <scope>NUCLEOTIDE SEQUENCE [LARGE SCALE GENOMIC DNA]</scope>
    <source>
        <strain evidence="4">cv. PFS-1207/04</strain>
    </source>
</reference>
<feature type="compositionally biased region" description="Gly residues" evidence="1">
    <location>
        <begin position="52"/>
        <end position="70"/>
    </location>
</feature>
<evidence type="ECO:0000313" key="3">
    <source>
        <dbReference type="EMBL" id="KAF3561623.1"/>
    </source>
</evidence>
<accession>A0ABQ7CNL2</accession>
<dbReference type="Proteomes" id="UP000266723">
    <property type="component" value="Unassembled WGS sequence"/>
</dbReference>
<gene>
    <name evidence="3" type="ORF">DY000_02017670</name>
</gene>
<dbReference type="EMBL" id="QGKV02000759">
    <property type="protein sequence ID" value="KAF3561623.1"/>
    <property type="molecule type" value="Genomic_DNA"/>
</dbReference>
<protein>
    <submittedName>
        <fullName evidence="3">Uncharacterized protein</fullName>
    </submittedName>
</protein>